<dbReference type="Proteomes" id="UP000482800">
    <property type="component" value="Unassembled WGS sequence"/>
</dbReference>
<name>A0A6V8KAM1_9ACTN</name>
<reference evidence="1 2" key="2">
    <citation type="submission" date="2020-03" db="EMBL/GenBank/DDBJ databases">
        <authorList>
            <person name="Ichikawa N."/>
            <person name="Kimura A."/>
            <person name="Kitahashi Y."/>
            <person name="Uohara A."/>
        </authorList>
    </citation>
    <scope>NUCLEOTIDE SEQUENCE [LARGE SCALE GENOMIC DNA]</scope>
    <source>
        <strain evidence="1 2">NBRC 108639</strain>
    </source>
</reference>
<proteinExistence type="predicted"/>
<evidence type="ECO:0000313" key="2">
    <source>
        <dbReference type="Proteomes" id="UP000482800"/>
    </source>
</evidence>
<comment type="caution">
    <text evidence="1">The sequence shown here is derived from an EMBL/GenBank/DDBJ whole genome shotgun (WGS) entry which is preliminary data.</text>
</comment>
<gene>
    <name evidence="1" type="ORF">Phou_036080</name>
</gene>
<dbReference type="RefSeq" id="WP_173056966.1">
    <property type="nucleotide sequence ID" value="NZ_BAABGO010000001.1"/>
</dbReference>
<keyword evidence="2" id="KW-1185">Reference proteome</keyword>
<dbReference type="AlphaFoldDB" id="A0A6V8KAM1"/>
<organism evidence="1 2">
    <name type="scientific">Phytohabitans houttuyneae</name>
    <dbReference type="NCBI Taxonomy" id="1076126"/>
    <lineage>
        <taxon>Bacteria</taxon>
        <taxon>Bacillati</taxon>
        <taxon>Actinomycetota</taxon>
        <taxon>Actinomycetes</taxon>
        <taxon>Micromonosporales</taxon>
        <taxon>Micromonosporaceae</taxon>
    </lineage>
</organism>
<protein>
    <submittedName>
        <fullName evidence="1">Uncharacterized protein</fullName>
    </submittedName>
</protein>
<reference evidence="1 2" key="1">
    <citation type="submission" date="2020-03" db="EMBL/GenBank/DDBJ databases">
        <title>Whole genome shotgun sequence of Phytohabitans houttuyneae NBRC 108639.</title>
        <authorList>
            <person name="Komaki H."/>
            <person name="Tamura T."/>
        </authorList>
    </citation>
    <scope>NUCLEOTIDE SEQUENCE [LARGE SCALE GENOMIC DNA]</scope>
    <source>
        <strain evidence="1 2">NBRC 108639</strain>
    </source>
</reference>
<dbReference type="EMBL" id="BLPF01000001">
    <property type="protein sequence ID" value="GFJ79428.1"/>
    <property type="molecule type" value="Genomic_DNA"/>
</dbReference>
<evidence type="ECO:0000313" key="1">
    <source>
        <dbReference type="EMBL" id="GFJ79428.1"/>
    </source>
</evidence>
<sequence length="92" mass="9823">MSEIRGATAGNLLDAPFAASVEVAIQDGIGDGERWLATSVDRVRRFPESVRWKRVANAELVGAEVSVQVDGDLYAQAPSYTIVVRDAPPPGL</sequence>
<accession>A0A6V8KAM1</accession>